<dbReference type="Proteomes" id="UP001139311">
    <property type="component" value="Unassembled WGS sequence"/>
</dbReference>
<name>A0A9X1IDU6_9PROT</name>
<evidence type="ECO:0000313" key="2">
    <source>
        <dbReference type="Proteomes" id="UP001139311"/>
    </source>
</evidence>
<evidence type="ECO:0000313" key="1">
    <source>
        <dbReference type="EMBL" id="MCB4822254.1"/>
    </source>
</evidence>
<dbReference type="PANTHER" id="PTHR21174">
    <property type="match status" value="1"/>
</dbReference>
<reference evidence="1" key="1">
    <citation type="submission" date="2021-10" db="EMBL/GenBank/DDBJ databases">
        <title>Roseicella aerolatum sp. nov., isolated from aerosols of e-waste dismantling site.</title>
        <authorList>
            <person name="Qin T."/>
        </authorList>
    </citation>
    <scope>NUCLEOTIDE SEQUENCE</scope>
    <source>
        <strain evidence="1">GB24</strain>
    </source>
</reference>
<accession>A0A9X1IDU6</accession>
<sequence length="215" mass="24475">MNRPRGIDDLLSVLDLPAPVRADLLRRMSAPWRGYHDLRHLAVLWRRHRRYARTGPMRRPRIARLIAAAILFHDAVLVPGARDNEARSAAYWRQVAQRLPGFTRAEVDWVADTILATADHLNAALPHGEPGAARLWMLDLDLTPIGEEAPTFARNGRNLRAEARHLDDAAWTEAQRAFLGRLRAAPRLLRHPRLHAAFEGRARENIGRELHRAAR</sequence>
<dbReference type="EMBL" id="JAJAQI010000014">
    <property type="protein sequence ID" value="MCB4822254.1"/>
    <property type="molecule type" value="Genomic_DNA"/>
</dbReference>
<evidence type="ECO:0008006" key="3">
    <source>
        <dbReference type="Google" id="ProtNLM"/>
    </source>
</evidence>
<dbReference type="PANTHER" id="PTHR21174:SF0">
    <property type="entry name" value="HD PHOSPHOHYDROLASE FAMILY PROTEIN-RELATED"/>
    <property type="match status" value="1"/>
</dbReference>
<dbReference type="RefSeq" id="WP_226608218.1">
    <property type="nucleotide sequence ID" value="NZ_JAJAQI010000014.1"/>
</dbReference>
<keyword evidence="2" id="KW-1185">Reference proteome</keyword>
<organism evidence="1 2">
    <name type="scientific">Roseicella aerolata</name>
    <dbReference type="NCBI Taxonomy" id="2883479"/>
    <lineage>
        <taxon>Bacteria</taxon>
        <taxon>Pseudomonadati</taxon>
        <taxon>Pseudomonadota</taxon>
        <taxon>Alphaproteobacteria</taxon>
        <taxon>Acetobacterales</taxon>
        <taxon>Roseomonadaceae</taxon>
        <taxon>Roseicella</taxon>
    </lineage>
</organism>
<proteinExistence type="predicted"/>
<comment type="caution">
    <text evidence="1">The sequence shown here is derived from an EMBL/GenBank/DDBJ whole genome shotgun (WGS) entry which is preliminary data.</text>
</comment>
<gene>
    <name evidence="1" type="ORF">LHA35_10970</name>
</gene>
<protein>
    <recommendedName>
        <fullName evidence="3">Metal-dependent HD superfamily phosphohydrolase</fullName>
    </recommendedName>
</protein>
<dbReference type="SUPFAM" id="SSF109604">
    <property type="entry name" value="HD-domain/PDEase-like"/>
    <property type="match status" value="1"/>
</dbReference>
<dbReference type="AlphaFoldDB" id="A0A9X1IDU6"/>
<dbReference type="InterPro" id="IPR009218">
    <property type="entry name" value="HD_phosphohydro"/>
</dbReference>